<protein>
    <submittedName>
        <fullName evidence="3">Uncharacterized protein</fullName>
    </submittedName>
</protein>
<dbReference type="Proteomes" id="UP000035268">
    <property type="component" value="Chromosome"/>
</dbReference>
<name>A0A0G3EG01_9BACT</name>
<dbReference type="RefSeq" id="WP_052881155.1">
    <property type="nucleotide sequence ID" value="NZ_CP010904.1"/>
</dbReference>
<keyword evidence="2" id="KW-0472">Membrane</keyword>
<feature type="region of interest" description="Disordered" evidence="1">
    <location>
        <begin position="112"/>
        <end position="138"/>
    </location>
</feature>
<sequence>MTEQNHDREPPEERVVDDFYSGTYYRKKRPRSSNGRSSRKRERRTDSFDESGEKVRRPRSNNRGMARLMRRFKRSPDFRMRMLWILAGLLIAAILAVALIEDLKYRRIEKQRQREELAEERARAAKEKPEDEDVRASDKFLFDQLREIEGGAGEE</sequence>
<keyword evidence="2" id="KW-1133">Transmembrane helix</keyword>
<dbReference type="EMBL" id="CP010904">
    <property type="protein sequence ID" value="AKJ63755.1"/>
    <property type="molecule type" value="Genomic_DNA"/>
</dbReference>
<evidence type="ECO:0000313" key="4">
    <source>
        <dbReference type="Proteomes" id="UP000035268"/>
    </source>
</evidence>
<feature type="transmembrane region" description="Helical" evidence="2">
    <location>
        <begin position="82"/>
        <end position="100"/>
    </location>
</feature>
<feature type="compositionally biased region" description="Basic and acidic residues" evidence="1">
    <location>
        <begin position="1"/>
        <end position="17"/>
    </location>
</feature>
<dbReference type="AlphaFoldDB" id="A0A0G3EG01"/>
<reference evidence="4" key="1">
    <citation type="submission" date="2015-02" db="EMBL/GenBank/DDBJ databases">
        <title>Description and complete genome sequence of the first cultured representative of the subdivision 5 of the Verrucomicrobia phylum.</title>
        <authorList>
            <person name="Spring S."/>
            <person name="Bunk B."/>
            <person name="Sproer C."/>
            <person name="Klenk H.-P."/>
        </authorList>
    </citation>
    <scope>NUCLEOTIDE SEQUENCE [LARGE SCALE GENOMIC DNA]</scope>
    <source>
        <strain evidence="4">L21-Fru-AB</strain>
    </source>
</reference>
<reference evidence="3 4" key="2">
    <citation type="journal article" date="2016" name="ISME J.">
        <title>Characterization of the first cultured representative of Verrucomicrobia subdivision 5 indicates the proposal of a novel phylum.</title>
        <authorList>
            <person name="Spring S."/>
            <person name="Bunk B."/>
            <person name="Sproer C."/>
            <person name="Schumann P."/>
            <person name="Rohde M."/>
            <person name="Tindall B.J."/>
            <person name="Klenk H.P."/>
        </authorList>
    </citation>
    <scope>NUCLEOTIDE SEQUENCE [LARGE SCALE GENOMIC DNA]</scope>
    <source>
        <strain evidence="3 4">L21-Fru-AB</strain>
    </source>
</reference>
<keyword evidence="4" id="KW-1185">Reference proteome</keyword>
<organism evidence="3 4">
    <name type="scientific">Kiritimatiella glycovorans</name>
    <dbReference type="NCBI Taxonomy" id="1307763"/>
    <lineage>
        <taxon>Bacteria</taxon>
        <taxon>Pseudomonadati</taxon>
        <taxon>Kiritimatiellota</taxon>
        <taxon>Kiritimatiellia</taxon>
        <taxon>Kiritimatiellales</taxon>
        <taxon>Kiritimatiellaceae</taxon>
        <taxon>Kiritimatiella</taxon>
    </lineage>
</organism>
<dbReference type="KEGG" id="vbl:L21SP4_00475"/>
<dbReference type="STRING" id="1307763.L21SP4_00475"/>
<evidence type="ECO:0000313" key="3">
    <source>
        <dbReference type="EMBL" id="AKJ63755.1"/>
    </source>
</evidence>
<proteinExistence type="predicted"/>
<feature type="compositionally biased region" description="Basic residues" evidence="1">
    <location>
        <begin position="25"/>
        <end position="42"/>
    </location>
</feature>
<evidence type="ECO:0000256" key="2">
    <source>
        <dbReference type="SAM" id="Phobius"/>
    </source>
</evidence>
<feature type="compositionally biased region" description="Basic and acidic residues" evidence="1">
    <location>
        <begin position="43"/>
        <end position="55"/>
    </location>
</feature>
<accession>A0A0G3EG01</accession>
<evidence type="ECO:0000256" key="1">
    <source>
        <dbReference type="SAM" id="MobiDB-lite"/>
    </source>
</evidence>
<keyword evidence="2" id="KW-0812">Transmembrane</keyword>
<feature type="region of interest" description="Disordered" evidence="1">
    <location>
        <begin position="1"/>
        <end position="64"/>
    </location>
</feature>
<gene>
    <name evidence="3" type="ORF">L21SP4_00475</name>
</gene>